<sequence>MGLINSKSYISYDKCRGFDSRLGLGLCHVTLIFYCELTIFLLDYANKSIYCAECIRTSLSNSQFILFAGA</sequence>
<feature type="transmembrane region" description="Helical" evidence="1">
    <location>
        <begin position="21"/>
        <end position="42"/>
    </location>
</feature>
<keyword evidence="3" id="KW-1185">Reference proteome</keyword>
<dbReference type="AlphaFoldDB" id="A0A401UNN5"/>
<gene>
    <name evidence="2" type="ORF">Ctaglu_27680</name>
</gene>
<accession>A0A401UNN5</accession>
<evidence type="ECO:0000256" key="1">
    <source>
        <dbReference type="SAM" id="Phobius"/>
    </source>
</evidence>
<evidence type="ECO:0000313" key="3">
    <source>
        <dbReference type="Proteomes" id="UP000287872"/>
    </source>
</evidence>
<name>A0A401UNN5_9CLOT</name>
<dbReference type="EMBL" id="BHYK01000015">
    <property type="protein sequence ID" value="GCD11145.1"/>
    <property type="molecule type" value="Genomic_DNA"/>
</dbReference>
<proteinExistence type="predicted"/>
<keyword evidence="1" id="KW-0812">Transmembrane</keyword>
<comment type="caution">
    <text evidence="2">The sequence shown here is derived from an EMBL/GenBank/DDBJ whole genome shotgun (WGS) entry which is preliminary data.</text>
</comment>
<keyword evidence="1" id="KW-1133">Transmembrane helix</keyword>
<dbReference type="Proteomes" id="UP000287872">
    <property type="component" value="Unassembled WGS sequence"/>
</dbReference>
<protein>
    <submittedName>
        <fullName evidence="2">Uncharacterized protein</fullName>
    </submittedName>
</protein>
<keyword evidence="1" id="KW-0472">Membrane</keyword>
<organism evidence="2 3">
    <name type="scientific">Clostridium tagluense</name>
    <dbReference type="NCBI Taxonomy" id="360422"/>
    <lineage>
        <taxon>Bacteria</taxon>
        <taxon>Bacillati</taxon>
        <taxon>Bacillota</taxon>
        <taxon>Clostridia</taxon>
        <taxon>Eubacteriales</taxon>
        <taxon>Clostridiaceae</taxon>
        <taxon>Clostridium</taxon>
    </lineage>
</organism>
<reference evidence="2 3" key="1">
    <citation type="submission" date="2018-11" db="EMBL/GenBank/DDBJ databases">
        <title>Genome sequencing and assembly of Clostridium tagluense strain A121.</title>
        <authorList>
            <person name="Murakami T."/>
            <person name="Segawa T."/>
            <person name="Shcherbakova V.A."/>
            <person name="Mori H."/>
            <person name="Yoshimura Y."/>
        </authorList>
    </citation>
    <scope>NUCLEOTIDE SEQUENCE [LARGE SCALE GENOMIC DNA]</scope>
    <source>
        <strain evidence="2 3">A121</strain>
    </source>
</reference>
<evidence type="ECO:0000313" key="2">
    <source>
        <dbReference type="EMBL" id="GCD11145.1"/>
    </source>
</evidence>